<dbReference type="EMBL" id="AMZH03005310">
    <property type="protein sequence ID" value="RRT66743.1"/>
    <property type="molecule type" value="Genomic_DNA"/>
</dbReference>
<reference evidence="2 3" key="1">
    <citation type="journal article" date="2014" name="Agronomy (Basel)">
        <title>A Draft Genome Sequence for Ensete ventricosum, the Drought-Tolerant Tree Against Hunger.</title>
        <authorList>
            <person name="Harrison J."/>
            <person name="Moore K.A."/>
            <person name="Paszkiewicz K."/>
            <person name="Jones T."/>
            <person name="Grant M."/>
            <person name="Ambacheew D."/>
            <person name="Muzemil S."/>
            <person name="Studholme D.J."/>
        </authorList>
    </citation>
    <scope>NUCLEOTIDE SEQUENCE [LARGE SCALE GENOMIC DNA]</scope>
</reference>
<evidence type="ECO:0000313" key="3">
    <source>
        <dbReference type="Proteomes" id="UP000287651"/>
    </source>
</evidence>
<protein>
    <submittedName>
        <fullName evidence="2">Uncharacterized protein</fullName>
    </submittedName>
</protein>
<organism evidence="2 3">
    <name type="scientific">Ensete ventricosum</name>
    <name type="common">Abyssinian banana</name>
    <name type="synonym">Musa ensete</name>
    <dbReference type="NCBI Taxonomy" id="4639"/>
    <lineage>
        <taxon>Eukaryota</taxon>
        <taxon>Viridiplantae</taxon>
        <taxon>Streptophyta</taxon>
        <taxon>Embryophyta</taxon>
        <taxon>Tracheophyta</taxon>
        <taxon>Spermatophyta</taxon>
        <taxon>Magnoliopsida</taxon>
        <taxon>Liliopsida</taxon>
        <taxon>Zingiberales</taxon>
        <taxon>Musaceae</taxon>
        <taxon>Ensete</taxon>
    </lineage>
</organism>
<sequence length="142" mass="16559">MQSLKHLKIAWKRRCDPFSPNSALADCRTQGNPTRRNFRSQDDPQEHGHITSNLNNPCMKVDFPRWKEGNPIGWISRVERDFRFYRTADATRVEITAIHLKGDVIQWSTIEPLSRLLFLLRQFGYRTRATVPSGDYDVIKEG</sequence>
<dbReference type="AlphaFoldDB" id="A0A426ZRU8"/>
<accession>A0A426ZRU8</accession>
<name>A0A426ZRU8_ENSVE</name>
<proteinExistence type="predicted"/>
<feature type="compositionally biased region" description="Basic and acidic residues" evidence="1">
    <location>
        <begin position="39"/>
        <end position="49"/>
    </location>
</feature>
<gene>
    <name evidence="2" type="ORF">B296_00007378</name>
</gene>
<feature type="region of interest" description="Disordered" evidence="1">
    <location>
        <begin position="29"/>
        <end position="51"/>
    </location>
</feature>
<evidence type="ECO:0000313" key="2">
    <source>
        <dbReference type="EMBL" id="RRT66743.1"/>
    </source>
</evidence>
<evidence type="ECO:0000256" key="1">
    <source>
        <dbReference type="SAM" id="MobiDB-lite"/>
    </source>
</evidence>
<comment type="caution">
    <text evidence="2">The sequence shown here is derived from an EMBL/GenBank/DDBJ whole genome shotgun (WGS) entry which is preliminary data.</text>
</comment>
<dbReference type="Proteomes" id="UP000287651">
    <property type="component" value="Unassembled WGS sequence"/>
</dbReference>